<comment type="caution">
    <text evidence="8">The sequence shown here is derived from an EMBL/GenBank/DDBJ whole genome shotgun (WGS) entry which is preliminary data.</text>
</comment>
<evidence type="ECO:0000259" key="7">
    <source>
        <dbReference type="Pfam" id="PF08546"/>
    </source>
</evidence>
<dbReference type="RefSeq" id="XP_013242181.1">
    <property type="nucleotide sequence ID" value="XM_013386727.1"/>
</dbReference>
<dbReference type="FunCoup" id="A0A066VMA6">
    <property type="interactions" value="201"/>
</dbReference>
<dbReference type="InterPro" id="IPR036291">
    <property type="entry name" value="NAD(P)-bd_dom_sf"/>
</dbReference>
<evidence type="ECO:0000259" key="6">
    <source>
        <dbReference type="Pfam" id="PF02558"/>
    </source>
</evidence>
<organism evidence="8 9">
    <name type="scientific">Tilletiaria anomala (strain ATCC 24038 / CBS 436.72 / UBC 951)</name>
    <dbReference type="NCBI Taxonomy" id="1037660"/>
    <lineage>
        <taxon>Eukaryota</taxon>
        <taxon>Fungi</taxon>
        <taxon>Dikarya</taxon>
        <taxon>Basidiomycota</taxon>
        <taxon>Ustilaginomycotina</taxon>
        <taxon>Exobasidiomycetes</taxon>
        <taxon>Georgefischeriales</taxon>
        <taxon>Tilletiariaceae</taxon>
        <taxon>Tilletiaria</taxon>
    </lineage>
</organism>
<dbReference type="InterPro" id="IPR013752">
    <property type="entry name" value="KPA_reductase"/>
</dbReference>
<evidence type="ECO:0000313" key="8">
    <source>
        <dbReference type="EMBL" id="KDN42847.1"/>
    </source>
</evidence>
<evidence type="ECO:0000256" key="1">
    <source>
        <dbReference type="ARBA" id="ARBA00007870"/>
    </source>
</evidence>
<dbReference type="GO" id="GO:0008677">
    <property type="term" value="F:2-dehydropantoate 2-reductase activity"/>
    <property type="evidence" value="ECO:0007669"/>
    <property type="project" value="UniProtKB-EC"/>
</dbReference>
<protein>
    <recommendedName>
        <fullName evidence="2">2-dehydropantoate 2-reductase</fullName>
        <ecNumber evidence="2">1.1.1.169</ecNumber>
    </recommendedName>
    <alternativeName>
        <fullName evidence="5">Ketopantoate reductase</fullName>
    </alternativeName>
</protein>
<dbReference type="OrthoDB" id="73846at2759"/>
<dbReference type="InterPro" id="IPR008927">
    <property type="entry name" value="6-PGluconate_DH-like_C_sf"/>
</dbReference>
<dbReference type="GO" id="GO:0050661">
    <property type="term" value="F:NADP binding"/>
    <property type="evidence" value="ECO:0007669"/>
    <property type="project" value="TreeGrafter"/>
</dbReference>
<comment type="similarity">
    <text evidence="1">Belongs to the ketopantoate reductase family.</text>
</comment>
<evidence type="ECO:0000256" key="2">
    <source>
        <dbReference type="ARBA" id="ARBA00013014"/>
    </source>
</evidence>
<dbReference type="OMA" id="KFLVNCC"/>
<dbReference type="HOGENOM" id="CLU_031468_0_1_1"/>
<dbReference type="PANTHER" id="PTHR43765">
    <property type="entry name" value="2-DEHYDROPANTOATE 2-REDUCTASE-RELATED"/>
    <property type="match status" value="1"/>
</dbReference>
<feature type="domain" description="Ketopantoate reductase C-terminal" evidence="7">
    <location>
        <begin position="242"/>
        <end position="372"/>
    </location>
</feature>
<dbReference type="GO" id="GO:0005739">
    <property type="term" value="C:mitochondrion"/>
    <property type="evidence" value="ECO:0007669"/>
    <property type="project" value="TreeGrafter"/>
</dbReference>
<dbReference type="InterPro" id="IPR013332">
    <property type="entry name" value="KPR_N"/>
</dbReference>
<keyword evidence="4" id="KW-0560">Oxidoreductase</keyword>
<dbReference type="Proteomes" id="UP000027361">
    <property type="component" value="Unassembled WGS sequence"/>
</dbReference>
<feature type="domain" description="Ketopantoate reductase N-terminal" evidence="6">
    <location>
        <begin position="3"/>
        <end position="170"/>
    </location>
</feature>
<dbReference type="GO" id="GO:0015940">
    <property type="term" value="P:pantothenate biosynthetic process"/>
    <property type="evidence" value="ECO:0007669"/>
    <property type="project" value="InterPro"/>
</dbReference>
<evidence type="ECO:0000256" key="5">
    <source>
        <dbReference type="ARBA" id="ARBA00032024"/>
    </source>
</evidence>
<dbReference type="Gene3D" id="3.40.50.720">
    <property type="entry name" value="NAD(P)-binding Rossmann-like Domain"/>
    <property type="match status" value="1"/>
</dbReference>
<dbReference type="InParanoid" id="A0A066VMA6"/>
<dbReference type="InterPro" id="IPR050838">
    <property type="entry name" value="Ketopantoate_reductase"/>
</dbReference>
<dbReference type="InterPro" id="IPR013328">
    <property type="entry name" value="6PGD_dom2"/>
</dbReference>
<dbReference type="AlphaFoldDB" id="A0A066VMA6"/>
<dbReference type="Pfam" id="PF08546">
    <property type="entry name" value="ApbA_C"/>
    <property type="match status" value="1"/>
</dbReference>
<gene>
    <name evidence="8" type="ORF">K437DRAFT_257694</name>
</gene>
<reference evidence="8 9" key="1">
    <citation type="submission" date="2014-05" db="EMBL/GenBank/DDBJ databases">
        <title>Draft genome sequence of a rare smut relative, Tilletiaria anomala UBC 951.</title>
        <authorList>
            <consortium name="DOE Joint Genome Institute"/>
            <person name="Toome M."/>
            <person name="Kuo A."/>
            <person name="Henrissat B."/>
            <person name="Lipzen A."/>
            <person name="Tritt A."/>
            <person name="Yoshinaga Y."/>
            <person name="Zane M."/>
            <person name="Barry K."/>
            <person name="Grigoriev I.V."/>
            <person name="Spatafora J.W."/>
            <person name="Aimea M.C."/>
        </authorList>
    </citation>
    <scope>NUCLEOTIDE SEQUENCE [LARGE SCALE GENOMIC DNA]</scope>
    <source>
        <strain evidence="8 9">UBC 951</strain>
    </source>
</reference>
<evidence type="ECO:0000313" key="9">
    <source>
        <dbReference type="Proteomes" id="UP000027361"/>
    </source>
</evidence>
<sequence>MNIHILGVGSVGSLFAFHLKRALNSSPSLPAAAPAHICLHLSEKQRKARCDRSEPLSIKVERDGAVDHQDGFEIARSDSPIDILVIALKADITLSAMEPLVPRLCARPTPGTLVLLQNGVGQDEAIVKRFFASDPAAKPYIILGSNTHGTWRKEHLKVVHAAKGTMHFGLSRVQDDRISSQVEQHLLTTMEYPPCLHSAASTTSADDPYKTVQSAICMLSLPYMCSSLAIYLEGSRDFAMRSLRKLVANCVLNPLTALEECKNGELLERGHIRDKVPVIVRECANVLQARMQQQGQQGQEPLQQLSYSALLQHVRDVIELTALNWSSMVQDIHSARGSTEIDFLNGTIARWGEQMGIATPCNRDLVQSIKAKADRLANRSS</sequence>
<dbReference type="Gene3D" id="1.10.1040.10">
    <property type="entry name" value="N-(1-d-carboxylethyl)-l-norvaline Dehydrogenase, domain 2"/>
    <property type="match status" value="1"/>
</dbReference>
<evidence type="ECO:0000256" key="4">
    <source>
        <dbReference type="ARBA" id="ARBA00023002"/>
    </source>
</evidence>
<dbReference type="InterPro" id="IPR003710">
    <property type="entry name" value="ApbA"/>
</dbReference>
<dbReference type="NCBIfam" id="TIGR00745">
    <property type="entry name" value="apbA_panE"/>
    <property type="match status" value="1"/>
</dbReference>
<name>A0A066VMA6_TILAU</name>
<keyword evidence="3" id="KW-0521">NADP</keyword>
<dbReference type="PANTHER" id="PTHR43765:SF2">
    <property type="entry name" value="2-DEHYDROPANTOATE 2-REDUCTASE"/>
    <property type="match status" value="1"/>
</dbReference>
<dbReference type="Pfam" id="PF02558">
    <property type="entry name" value="ApbA"/>
    <property type="match status" value="1"/>
</dbReference>
<evidence type="ECO:0000256" key="3">
    <source>
        <dbReference type="ARBA" id="ARBA00022857"/>
    </source>
</evidence>
<dbReference type="GeneID" id="25264761"/>
<dbReference type="STRING" id="1037660.A0A066VMA6"/>
<proteinExistence type="inferred from homology"/>
<dbReference type="EMBL" id="JMSN01000066">
    <property type="protein sequence ID" value="KDN42847.1"/>
    <property type="molecule type" value="Genomic_DNA"/>
</dbReference>
<dbReference type="SUPFAM" id="SSF51735">
    <property type="entry name" value="NAD(P)-binding Rossmann-fold domains"/>
    <property type="match status" value="1"/>
</dbReference>
<dbReference type="SUPFAM" id="SSF48179">
    <property type="entry name" value="6-phosphogluconate dehydrogenase C-terminal domain-like"/>
    <property type="match status" value="1"/>
</dbReference>
<accession>A0A066VMA6</accession>
<dbReference type="EC" id="1.1.1.169" evidence="2"/>
<keyword evidence="9" id="KW-1185">Reference proteome</keyword>